<feature type="region of interest" description="Disordered" evidence="1">
    <location>
        <begin position="80"/>
        <end position="134"/>
    </location>
</feature>
<feature type="non-terminal residue" evidence="2">
    <location>
        <position position="1"/>
    </location>
</feature>
<organism evidence="2 3">
    <name type="scientific">Oryza sativa subsp. japonica</name>
    <name type="common">Rice</name>
    <dbReference type="NCBI Taxonomy" id="39947"/>
    <lineage>
        <taxon>Eukaryota</taxon>
        <taxon>Viridiplantae</taxon>
        <taxon>Streptophyta</taxon>
        <taxon>Embryophyta</taxon>
        <taxon>Tracheophyta</taxon>
        <taxon>Spermatophyta</taxon>
        <taxon>Magnoliopsida</taxon>
        <taxon>Liliopsida</taxon>
        <taxon>Poales</taxon>
        <taxon>Poaceae</taxon>
        <taxon>BOP clade</taxon>
        <taxon>Oryzoideae</taxon>
        <taxon>Oryzeae</taxon>
        <taxon>Oryzinae</taxon>
        <taxon>Oryza</taxon>
        <taxon>Oryza sativa</taxon>
    </lineage>
</organism>
<sequence>VCTVLRPAGEGRPAAGDEQPVGGVPSGGEAAPPRRHVAGGRRLLLLLLDLLQHPGEHGGVARQLQRPRRRVPERLLGLLQQRPEQRVVHARRPDDEPLPRRADVHREAPLRRPPPRRRPAPVQRLHDQAPPPSLRHCQLLLGHAHAHV</sequence>
<feature type="compositionally biased region" description="Basic and acidic residues" evidence="1">
    <location>
        <begin position="83"/>
        <end position="110"/>
    </location>
</feature>
<evidence type="ECO:0000313" key="2">
    <source>
        <dbReference type="EMBL" id="BAT08881.1"/>
    </source>
</evidence>
<dbReference type="InParanoid" id="A0A0P0XP09"/>
<reference evidence="2 3" key="2">
    <citation type="journal article" date="2013" name="Plant Cell Physiol.">
        <title>Rice Annotation Project Database (RAP-DB): an integrative and interactive database for rice genomics.</title>
        <authorList>
            <person name="Sakai H."/>
            <person name="Lee S.S."/>
            <person name="Tanaka T."/>
            <person name="Numa H."/>
            <person name="Kim J."/>
            <person name="Kawahara Y."/>
            <person name="Wakimoto H."/>
            <person name="Yang C.C."/>
            <person name="Iwamoto M."/>
            <person name="Abe T."/>
            <person name="Yamada Y."/>
            <person name="Muto A."/>
            <person name="Inokuchi H."/>
            <person name="Ikemura T."/>
            <person name="Matsumoto T."/>
            <person name="Sasaki T."/>
            <person name="Itoh T."/>
        </authorList>
    </citation>
    <scope>NUCLEOTIDE SEQUENCE [LARGE SCALE GENOMIC DNA]</scope>
    <source>
        <strain evidence="3">cv. Nipponbare</strain>
    </source>
</reference>
<reference evidence="3" key="1">
    <citation type="journal article" date="2005" name="Nature">
        <title>The map-based sequence of the rice genome.</title>
        <authorList>
            <consortium name="International rice genome sequencing project (IRGSP)"/>
            <person name="Matsumoto T."/>
            <person name="Wu J."/>
            <person name="Kanamori H."/>
            <person name="Katayose Y."/>
            <person name="Fujisawa M."/>
            <person name="Namiki N."/>
            <person name="Mizuno H."/>
            <person name="Yamamoto K."/>
            <person name="Antonio B.A."/>
            <person name="Baba T."/>
            <person name="Sakata K."/>
            <person name="Nagamura Y."/>
            <person name="Aoki H."/>
            <person name="Arikawa K."/>
            <person name="Arita K."/>
            <person name="Bito T."/>
            <person name="Chiden Y."/>
            <person name="Fujitsuka N."/>
            <person name="Fukunaka R."/>
            <person name="Hamada M."/>
            <person name="Harada C."/>
            <person name="Hayashi A."/>
            <person name="Hijishita S."/>
            <person name="Honda M."/>
            <person name="Hosokawa S."/>
            <person name="Ichikawa Y."/>
            <person name="Idonuma A."/>
            <person name="Iijima M."/>
            <person name="Ikeda M."/>
            <person name="Ikeno M."/>
            <person name="Ito K."/>
            <person name="Ito S."/>
            <person name="Ito T."/>
            <person name="Ito Y."/>
            <person name="Ito Y."/>
            <person name="Iwabuchi A."/>
            <person name="Kamiya K."/>
            <person name="Karasawa W."/>
            <person name="Kurita K."/>
            <person name="Katagiri S."/>
            <person name="Kikuta A."/>
            <person name="Kobayashi H."/>
            <person name="Kobayashi N."/>
            <person name="Machita K."/>
            <person name="Maehara T."/>
            <person name="Masukawa M."/>
            <person name="Mizubayashi T."/>
            <person name="Mukai Y."/>
            <person name="Nagasaki H."/>
            <person name="Nagata Y."/>
            <person name="Naito S."/>
            <person name="Nakashima M."/>
            <person name="Nakama Y."/>
            <person name="Nakamichi Y."/>
            <person name="Nakamura M."/>
            <person name="Meguro A."/>
            <person name="Negishi M."/>
            <person name="Ohta I."/>
            <person name="Ohta T."/>
            <person name="Okamoto M."/>
            <person name="Ono N."/>
            <person name="Saji S."/>
            <person name="Sakaguchi M."/>
            <person name="Sakai K."/>
            <person name="Shibata M."/>
            <person name="Shimokawa T."/>
            <person name="Song J."/>
            <person name="Takazaki Y."/>
            <person name="Terasawa K."/>
            <person name="Tsugane M."/>
            <person name="Tsuji K."/>
            <person name="Ueda S."/>
            <person name="Waki K."/>
            <person name="Yamagata H."/>
            <person name="Yamamoto M."/>
            <person name="Yamamoto S."/>
            <person name="Yamane H."/>
            <person name="Yoshiki S."/>
            <person name="Yoshihara R."/>
            <person name="Yukawa K."/>
            <person name="Zhong H."/>
            <person name="Yano M."/>
            <person name="Yuan Q."/>
            <person name="Ouyang S."/>
            <person name="Liu J."/>
            <person name="Jones K.M."/>
            <person name="Gansberger K."/>
            <person name="Moffat K."/>
            <person name="Hill J."/>
            <person name="Bera J."/>
            <person name="Fadrosh D."/>
            <person name="Jin S."/>
            <person name="Johri S."/>
            <person name="Kim M."/>
            <person name="Overton L."/>
            <person name="Reardon M."/>
            <person name="Tsitrin T."/>
            <person name="Vuong H."/>
            <person name="Weaver B."/>
            <person name="Ciecko A."/>
            <person name="Tallon L."/>
            <person name="Jackson J."/>
            <person name="Pai G."/>
            <person name="Aken S.V."/>
            <person name="Utterback T."/>
            <person name="Reidmuller S."/>
            <person name="Feldblyum T."/>
            <person name="Hsiao J."/>
            <person name="Zismann V."/>
            <person name="Iobst S."/>
            <person name="de Vazeille A.R."/>
            <person name="Buell C.R."/>
            <person name="Ying K."/>
            <person name="Li Y."/>
            <person name="Lu T."/>
            <person name="Huang Y."/>
            <person name="Zhao Q."/>
            <person name="Feng Q."/>
            <person name="Zhang L."/>
            <person name="Zhu J."/>
            <person name="Weng Q."/>
            <person name="Mu J."/>
            <person name="Lu Y."/>
            <person name="Fan D."/>
            <person name="Liu Y."/>
            <person name="Guan J."/>
            <person name="Zhang Y."/>
            <person name="Yu S."/>
            <person name="Liu X."/>
            <person name="Zhang Y."/>
            <person name="Hong G."/>
            <person name="Han B."/>
            <person name="Choisne N."/>
            <person name="Demange N."/>
            <person name="Orjeda G."/>
            <person name="Samain S."/>
            <person name="Cattolico L."/>
            <person name="Pelletier E."/>
            <person name="Couloux A."/>
            <person name="Segurens B."/>
            <person name="Wincker P."/>
            <person name="D'Hont A."/>
            <person name="Scarpelli C."/>
            <person name="Weissenbach J."/>
            <person name="Salanoubat M."/>
            <person name="Quetier F."/>
            <person name="Yu Y."/>
            <person name="Kim H.R."/>
            <person name="Rambo T."/>
            <person name="Currie J."/>
            <person name="Collura K."/>
            <person name="Luo M."/>
            <person name="Yang T."/>
            <person name="Ammiraju J.S.S."/>
            <person name="Engler F."/>
            <person name="Soderlund C."/>
            <person name="Wing R.A."/>
            <person name="Palmer L.E."/>
            <person name="de la Bastide M."/>
            <person name="Spiegel L."/>
            <person name="Nascimento L."/>
            <person name="Zutavern T."/>
            <person name="O'Shaughnessy A."/>
            <person name="Dike S."/>
            <person name="Dedhia N."/>
            <person name="Preston R."/>
            <person name="Balija V."/>
            <person name="McCombie W.R."/>
            <person name="Chow T."/>
            <person name="Chen H."/>
            <person name="Chung M."/>
            <person name="Chen C."/>
            <person name="Shaw J."/>
            <person name="Wu H."/>
            <person name="Hsiao K."/>
            <person name="Chao Y."/>
            <person name="Chu M."/>
            <person name="Cheng C."/>
            <person name="Hour A."/>
            <person name="Lee P."/>
            <person name="Lin S."/>
            <person name="Lin Y."/>
            <person name="Liou J."/>
            <person name="Liu S."/>
            <person name="Hsing Y."/>
            <person name="Raghuvanshi S."/>
            <person name="Mohanty A."/>
            <person name="Bharti A.K."/>
            <person name="Gaur A."/>
            <person name="Gupta V."/>
            <person name="Kumar D."/>
            <person name="Ravi V."/>
            <person name="Vij S."/>
            <person name="Kapur A."/>
            <person name="Khurana P."/>
            <person name="Khurana P."/>
            <person name="Khurana J.P."/>
            <person name="Tyagi A.K."/>
            <person name="Gaikwad K."/>
            <person name="Singh A."/>
            <person name="Dalal V."/>
            <person name="Srivastava S."/>
            <person name="Dixit A."/>
            <person name="Pal A.K."/>
            <person name="Ghazi I.A."/>
            <person name="Yadav M."/>
            <person name="Pandit A."/>
            <person name="Bhargava A."/>
            <person name="Sureshbabu K."/>
            <person name="Batra K."/>
            <person name="Sharma T.R."/>
            <person name="Mohapatra T."/>
            <person name="Singh N.K."/>
            <person name="Messing J."/>
            <person name="Nelson A.B."/>
            <person name="Fuks G."/>
            <person name="Kavchok S."/>
            <person name="Keizer G."/>
            <person name="Linton E."/>
            <person name="Llaca V."/>
            <person name="Song R."/>
            <person name="Tanyolac B."/>
            <person name="Young S."/>
            <person name="Ho-Il K."/>
            <person name="Hahn J.H."/>
            <person name="Sangsakoo G."/>
            <person name="Vanavichit A."/>
            <person name="de Mattos Luiz.A.T."/>
            <person name="Zimmer P.D."/>
            <person name="Malone G."/>
            <person name="Dellagostin O."/>
            <person name="de Oliveira A.C."/>
            <person name="Bevan M."/>
            <person name="Bancroft I."/>
            <person name="Minx P."/>
            <person name="Cordum H."/>
            <person name="Wilson R."/>
            <person name="Cheng Z."/>
            <person name="Jin W."/>
            <person name="Jiang J."/>
            <person name="Leong S.A."/>
            <person name="Iwama H."/>
            <person name="Gojobori T."/>
            <person name="Itoh T."/>
            <person name="Niimura Y."/>
            <person name="Fujii Y."/>
            <person name="Habara T."/>
            <person name="Sakai H."/>
            <person name="Sato Y."/>
            <person name="Wilson G."/>
            <person name="Kumar K."/>
            <person name="McCouch S."/>
            <person name="Juretic N."/>
            <person name="Hoen D."/>
            <person name="Wright S."/>
            <person name="Bruskiewich R."/>
            <person name="Bureau T."/>
            <person name="Miyao A."/>
            <person name="Hirochika H."/>
            <person name="Nishikawa T."/>
            <person name="Kadowaki K."/>
            <person name="Sugiura M."/>
            <person name="Burr B."/>
            <person name="Sasaki T."/>
        </authorList>
    </citation>
    <scope>NUCLEOTIDE SEQUENCE [LARGE SCALE GENOMIC DNA]</scope>
    <source>
        <strain evidence="3">cv. Nipponbare</strain>
    </source>
</reference>
<dbReference type="AlphaFoldDB" id="A0A0P0XP09"/>
<dbReference type="Proteomes" id="UP000059680">
    <property type="component" value="Chromosome 9"/>
</dbReference>
<keyword evidence="3" id="KW-1185">Reference proteome</keyword>
<name>A0A0P0XP09_ORYSJ</name>
<feature type="region of interest" description="Disordered" evidence="1">
    <location>
        <begin position="1"/>
        <end position="35"/>
    </location>
</feature>
<protein>
    <submittedName>
        <fullName evidence="2">Os09g0508000 protein</fullName>
    </submittedName>
</protein>
<proteinExistence type="predicted"/>
<reference evidence="2 3" key="3">
    <citation type="journal article" date="2013" name="Rice">
        <title>Improvement of the Oryza sativa Nipponbare reference genome using next generation sequence and optical map data.</title>
        <authorList>
            <person name="Kawahara Y."/>
            <person name="de la Bastide M."/>
            <person name="Hamilton J.P."/>
            <person name="Kanamori H."/>
            <person name="McCombie W.R."/>
            <person name="Ouyang S."/>
            <person name="Schwartz D.C."/>
            <person name="Tanaka T."/>
            <person name="Wu J."/>
            <person name="Zhou S."/>
            <person name="Childs K.L."/>
            <person name="Davidson R.M."/>
            <person name="Lin H."/>
            <person name="Quesada-Ocampo L."/>
            <person name="Vaillancourt B."/>
            <person name="Sakai H."/>
            <person name="Lee S.S."/>
            <person name="Kim J."/>
            <person name="Numa H."/>
            <person name="Itoh T."/>
            <person name="Buell C.R."/>
            <person name="Matsumoto T."/>
        </authorList>
    </citation>
    <scope>NUCLEOTIDE SEQUENCE [LARGE SCALE GENOMIC DNA]</scope>
    <source>
        <strain evidence="3">cv. Nipponbare</strain>
    </source>
</reference>
<dbReference type="PaxDb" id="39947-A0A0P0XP09"/>
<gene>
    <name evidence="2" type="ordered locus">Os09g0508000</name>
    <name evidence="2" type="ORF">OSNPB_090508000</name>
</gene>
<evidence type="ECO:0000256" key="1">
    <source>
        <dbReference type="SAM" id="MobiDB-lite"/>
    </source>
</evidence>
<dbReference type="Gramene" id="Os09t0508000-01">
    <property type="protein sequence ID" value="Os09t0508000-01"/>
    <property type="gene ID" value="Os09g0508000"/>
</dbReference>
<evidence type="ECO:0000313" key="3">
    <source>
        <dbReference type="Proteomes" id="UP000059680"/>
    </source>
</evidence>
<accession>A0A0P0XP09</accession>
<dbReference type="EMBL" id="AP014965">
    <property type="protein sequence ID" value="BAT08881.1"/>
    <property type="molecule type" value="Genomic_DNA"/>
</dbReference>